<dbReference type="PANTHER" id="PTHR43591">
    <property type="entry name" value="METHYLTRANSFERASE"/>
    <property type="match status" value="1"/>
</dbReference>
<sequence>MLTLKNSISYAARGVNTERLNAILENAGQSVLDVGCGNGTYVLKLAEQYNILGVDIQHFETWNTMPHLFSVSDASELQFKDNSFDTVLSFETLEHLPEPKKALREYYRICRKNLILTVPNCDITSGMRQSLMTYYHWVDRTHINFFDMDTITEAVKEAGFKVVKHYYINQLSLLPLLTEAFNLSGLLGKLVRKILLKRQQRKYYITCLVVAEK</sequence>
<dbReference type="RefSeq" id="WP_052289799.1">
    <property type="nucleotide sequence ID" value="NZ_JTJC03000017.1"/>
</dbReference>
<accession>A0A9X5I7Q0</accession>
<proteinExistence type="predicted"/>
<evidence type="ECO:0000313" key="1">
    <source>
        <dbReference type="EMBL" id="NHC38025.1"/>
    </source>
</evidence>
<dbReference type="OrthoDB" id="9772751at2"/>
<keyword evidence="2" id="KW-1185">Reference proteome</keyword>
<dbReference type="GO" id="GO:0032259">
    <property type="term" value="P:methylation"/>
    <property type="evidence" value="ECO:0007669"/>
    <property type="project" value="UniProtKB-KW"/>
</dbReference>
<keyword evidence="1" id="KW-0489">Methyltransferase</keyword>
<keyword evidence="1" id="KW-0808">Transferase</keyword>
<dbReference type="CDD" id="cd02440">
    <property type="entry name" value="AdoMet_MTases"/>
    <property type="match status" value="1"/>
</dbReference>
<dbReference type="GO" id="GO:0008168">
    <property type="term" value="F:methyltransferase activity"/>
    <property type="evidence" value="ECO:0007669"/>
    <property type="project" value="UniProtKB-KW"/>
</dbReference>
<name>A0A9X5I7Q0_9CYAN</name>
<dbReference type="InterPro" id="IPR029063">
    <property type="entry name" value="SAM-dependent_MTases_sf"/>
</dbReference>
<dbReference type="Gene3D" id="3.40.50.150">
    <property type="entry name" value="Vaccinia Virus protein VP39"/>
    <property type="match status" value="1"/>
</dbReference>
<dbReference type="EMBL" id="JTJC03000017">
    <property type="protein sequence ID" value="NHC38025.1"/>
    <property type="molecule type" value="Genomic_DNA"/>
</dbReference>
<organism evidence="1 2">
    <name type="scientific">Scytonema millei VB511283</name>
    <dbReference type="NCBI Taxonomy" id="1245923"/>
    <lineage>
        <taxon>Bacteria</taxon>
        <taxon>Bacillati</taxon>
        <taxon>Cyanobacteriota</taxon>
        <taxon>Cyanophyceae</taxon>
        <taxon>Nostocales</taxon>
        <taxon>Scytonemataceae</taxon>
        <taxon>Scytonema</taxon>
    </lineage>
</organism>
<dbReference type="SUPFAM" id="SSF53335">
    <property type="entry name" value="S-adenosyl-L-methionine-dependent methyltransferases"/>
    <property type="match status" value="1"/>
</dbReference>
<dbReference type="Pfam" id="PF13489">
    <property type="entry name" value="Methyltransf_23"/>
    <property type="match status" value="1"/>
</dbReference>
<evidence type="ECO:0000313" key="2">
    <source>
        <dbReference type="Proteomes" id="UP000031532"/>
    </source>
</evidence>
<comment type="caution">
    <text evidence="1">The sequence shown here is derived from an EMBL/GenBank/DDBJ whole genome shotgun (WGS) entry which is preliminary data.</text>
</comment>
<dbReference type="Proteomes" id="UP000031532">
    <property type="component" value="Unassembled WGS sequence"/>
</dbReference>
<gene>
    <name evidence="1" type="ORF">QH73_0025970</name>
</gene>
<dbReference type="AlphaFoldDB" id="A0A9X5I7Q0"/>
<dbReference type="PANTHER" id="PTHR43591:SF24">
    <property type="entry name" value="2-METHOXY-6-POLYPRENYL-1,4-BENZOQUINOL METHYLASE, MITOCHONDRIAL"/>
    <property type="match status" value="1"/>
</dbReference>
<protein>
    <submittedName>
        <fullName evidence="1">Class I SAM-dependent methyltransferase</fullName>
    </submittedName>
</protein>
<reference evidence="1 2" key="1">
    <citation type="journal article" date="2015" name="Genome Announc.">
        <title>Draft Genome Sequence of the Terrestrial Cyanobacterium Scytonema millei VB511283, Isolated from Eastern India.</title>
        <authorList>
            <person name="Sen D."/>
            <person name="Chandrababunaidu M.M."/>
            <person name="Singh D."/>
            <person name="Sanghi N."/>
            <person name="Ghorai A."/>
            <person name="Mishra G.P."/>
            <person name="Madduluri M."/>
            <person name="Adhikary S.P."/>
            <person name="Tripathy S."/>
        </authorList>
    </citation>
    <scope>NUCLEOTIDE SEQUENCE [LARGE SCALE GENOMIC DNA]</scope>
    <source>
        <strain evidence="1 2">VB511283</strain>
    </source>
</reference>